<accession>S7N8A2</accession>
<proteinExistence type="predicted"/>
<dbReference type="EMBL" id="KE163720">
    <property type="protein sequence ID" value="EPQ13459.1"/>
    <property type="molecule type" value="Genomic_DNA"/>
</dbReference>
<organism evidence="1 2">
    <name type="scientific">Myotis brandtii</name>
    <name type="common">Brandt's bat</name>
    <dbReference type="NCBI Taxonomy" id="109478"/>
    <lineage>
        <taxon>Eukaryota</taxon>
        <taxon>Metazoa</taxon>
        <taxon>Chordata</taxon>
        <taxon>Craniata</taxon>
        <taxon>Vertebrata</taxon>
        <taxon>Euteleostomi</taxon>
        <taxon>Mammalia</taxon>
        <taxon>Eutheria</taxon>
        <taxon>Laurasiatheria</taxon>
        <taxon>Chiroptera</taxon>
        <taxon>Yangochiroptera</taxon>
        <taxon>Vespertilionidae</taxon>
        <taxon>Myotis</taxon>
    </lineage>
</organism>
<evidence type="ECO:0000313" key="2">
    <source>
        <dbReference type="Proteomes" id="UP000052978"/>
    </source>
</evidence>
<protein>
    <submittedName>
        <fullName evidence="1">Uncharacterized protein</fullName>
    </submittedName>
</protein>
<sequence>MAWPAWQPLHHIHTEPMSAASCLVAEVWAGWHCSQGSQNMAGALTGMAANGPIQLCFSENRYNTVEFKSRRTVWTLSTKVVASPVATGTDRLSFGSSQEFPT</sequence>
<reference evidence="1 2" key="1">
    <citation type="journal article" date="2013" name="Nat. Commun.">
        <title>Genome analysis reveals insights into physiology and longevity of the Brandt's bat Myotis brandtii.</title>
        <authorList>
            <person name="Seim I."/>
            <person name="Fang X."/>
            <person name="Xiong Z."/>
            <person name="Lobanov A.V."/>
            <person name="Huang Z."/>
            <person name="Ma S."/>
            <person name="Feng Y."/>
            <person name="Turanov A.A."/>
            <person name="Zhu Y."/>
            <person name="Lenz T.L."/>
            <person name="Gerashchenko M.V."/>
            <person name="Fan D."/>
            <person name="Hee Yim S."/>
            <person name="Yao X."/>
            <person name="Jordan D."/>
            <person name="Xiong Y."/>
            <person name="Ma Y."/>
            <person name="Lyapunov A.N."/>
            <person name="Chen G."/>
            <person name="Kulakova O.I."/>
            <person name="Sun Y."/>
            <person name="Lee S.G."/>
            <person name="Bronson R.T."/>
            <person name="Moskalev A.A."/>
            <person name="Sunyaev S.R."/>
            <person name="Zhang G."/>
            <person name="Krogh A."/>
            <person name="Wang J."/>
            <person name="Gladyshev V.N."/>
        </authorList>
    </citation>
    <scope>NUCLEOTIDE SEQUENCE [LARGE SCALE GENOMIC DNA]</scope>
</reference>
<gene>
    <name evidence="1" type="ORF">D623_10021750</name>
</gene>
<keyword evidence="2" id="KW-1185">Reference proteome</keyword>
<evidence type="ECO:0000313" key="1">
    <source>
        <dbReference type="EMBL" id="EPQ13459.1"/>
    </source>
</evidence>
<dbReference type="Proteomes" id="UP000052978">
    <property type="component" value="Unassembled WGS sequence"/>
</dbReference>
<name>S7N8A2_MYOBR</name>
<dbReference type="AlphaFoldDB" id="S7N8A2"/>